<evidence type="ECO:0000256" key="1">
    <source>
        <dbReference type="SAM" id="MobiDB-lite"/>
    </source>
</evidence>
<evidence type="ECO:0000259" key="2">
    <source>
        <dbReference type="Pfam" id="PF13628"/>
    </source>
</evidence>
<evidence type="ECO:0000313" key="3">
    <source>
        <dbReference type="EMBL" id="TSJ78151.1"/>
    </source>
</evidence>
<dbReference type="InterPro" id="IPR025419">
    <property type="entry name" value="DUF4142"/>
</dbReference>
<dbReference type="Pfam" id="PF13628">
    <property type="entry name" value="DUF4142"/>
    <property type="match status" value="1"/>
</dbReference>
<dbReference type="EMBL" id="VMBG01000001">
    <property type="protein sequence ID" value="TSJ78151.1"/>
    <property type="molecule type" value="Genomic_DNA"/>
</dbReference>
<dbReference type="AlphaFoldDB" id="A0A556QND1"/>
<feature type="domain" description="DUF4142" evidence="2">
    <location>
        <begin position="159"/>
        <end position="290"/>
    </location>
</feature>
<gene>
    <name evidence="3" type="ORF">FPL22_02250</name>
</gene>
<evidence type="ECO:0000313" key="4">
    <source>
        <dbReference type="Proteomes" id="UP000315648"/>
    </source>
</evidence>
<dbReference type="OrthoDB" id="191115at2"/>
<feature type="region of interest" description="Disordered" evidence="1">
    <location>
        <begin position="123"/>
        <end position="142"/>
    </location>
</feature>
<dbReference type="PANTHER" id="PTHR38593">
    <property type="entry name" value="BLR2558 PROTEIN"/>
    <property type="match status" value="1"/>
</dbReference>
<protein>
    <submittedName>
        <fullName evidence="3">DUF4142 domain-containing protein</fullName>
    </submittedName>
</protein>
<proteinExistence type="predicted"/>
<sequence>MTAISQPRWATMGCLNKSDFSGYEPCSSRTRSVPVLSAIFHLTGNPPTPWTQSCLMLGKLQMRYSKGVMKNQTPRSLKFITLGCIAALALPLSAQNETADTNRPRDGSVKPAPVTTLDVNATSMPNVAMPTDPNKPREPSLKAPVYTYSATPMDRKGEKWAHKLTACGDYQVAISKQASTKASNAQVRAFAATLVADHEAMNADLNAMAMTKRVQPDTNHMKKHHDDVVDLGKKTGNDYDEAYLEDVIDGHEDAISSLEKGSKSDDADVAAFSVRYLPTLRDHLARAKQLDKAID</sequence>
<dbReference type="PANTHER" id="PTHR38593:SF1">
    <property type="entry name" value="BLR2558 PROTEIN"/>
    <property type="match status" value="1"/>
</dbReference>
<comment type="caution">
    <text evidence="3">The sequence shown here is derived from an EMBL/GenBank/DDBJ whole genome shotgun (WGS) entry which is preliminary data.</text>
</comment>
<keyword evidence="4" id="KW-1185">Reference proteome</keyword>
<reference evidence="3 4" key="1">
    <citation type="submission" date="2019-07" db="EMBL/GenBank/DDBJ databases">
        <title>Description of 53C-WASEF.</title>
        <authorList>
            <person name="Pitt A."/>
            <person name="Hahn M.W."/>
        </authorList>
    </citation>
    <scope>NUCLEOTIDE SEQUENCE [LARGE SCALE GENOMIC DNA]</scope>
    <source>
        <strain evidence="3 4">53C-WASEF</strain>
    </source>
</reference>
<organism evidence="3 4">
    <name type="scientific">Rariglobus hedericola</name>
    <dbReference type="NCBI Taxonomy" id="2597822"/>
    <lineage>
        <taxon>Bacteria</taxon>
        <taxon>Pseudomonadati</taxon>
        <taxon>Verrucomicrobiota</taxon>
        <taxon>Opitutia</taxon>
        <taxon>Opitutales</taxon>
        <taxon>Opitutaceae</taxon>
        <taxon>Rariglobus</taxon>
    </lineage>
</organism>
<dbReference type="InterPro" id="IPR012347">
    <property type="entry name" value="Ferritin-like"/>
</dbReference>
<dbReference type="Gene3D" id="1.20.1260.10">
    <property type="match status" value="1"/>
</dbReference>
<accession>A0A556QND1</accession>
<dbReference type="Proteomes" id="UP000315648">
    <property type="component" value="Unassembled WGS sequence"/>
</dbReference>
<name>A0A556QND1_9BACT</name>